<keyword evidence="4" id="KW-0804">Transcription</keyword>
<evidence type="ECO:0000256" key="4">
    <source>
        <dbReference type="ARBA" id="ARBA00023163"/>
    </source>
</evidence>
<comment type="caution">
    <text evidence="6">The sequence shown here is derived from an EMBL/GenBank/DDBJ whole genome shotgun (WGS) entry which is preliminary data.</text>
</comment>
<evidence type="ECO:0000256" key="1">
    <source>
        <dbReference type="ARBA" id="ARBA00009437"/>
    </source>
</evidence>
<accession>A0A2A2PUK1</accession>
<reference evidence="6 7" key="1">
    <citation type="submission" date="2017-08" db="EMBL/GenBank/DDBJ databases">
        <title>Draft Genome Sequence of Pseudomonas moraviensis TYU6, isolated from Taxus cuspidata by using PacBio Single-Molecule Real-Time Technology.</title>
        <authorList>
            <person name="Baek K.-H."/>
            <person name="Mishra A.K."/>
        </authorList>
    </citation>
    <scope>NUCLEOTIDE SEQUENCE [LARGE SCALE GENOMIC DNA]</scope>
    <source>
        <strain evidence="6 7">TYU6</strain>
    </source>
</reference>
<dbReference type="Pfam" id="PF00126">
    <property type="entry name" value="HTH_1"/>
    <property type="match status" value="1"/>
</dbReference>
<protein>
    <submittedName>
        <fullName evidence="6">LysR family transcriptional regulator</fullName>
    </submittedName>
</protein>
<sequence length="289" mass="31783">MELSQLTMFKAVADHGSIIRASELLHCVPSNITNRIKLLEKELGVSLFIRKGRGLVISPSGRLFLGYANKILSLCQESQRALDPAAAPSGLLKIGAIESSATGRLPKLLSKFHQLYPSVQMQFSTGDWSQLLNDVVDHKLDGAIIAVNQDHPDIESIEIYMEELVLIASSAAGHVHNPQDLSGTDIFMWPEGCPYRKALENWLQAHGVVSPVTSIASYGTILGCVSSGAGVSLVPRGVFERFRRIGDISGHVFDDLHPIQNYFIWNKNSGPHRAKEKFAELLVEEFKDV</sequence>
<gene>
    <name evidence="6" type="ORF">CKQ80_27655</name>
</gene>
<evidence type="ECO:0000313" key="7">
    <source>
        <dbReference type="Proteomes" id="UP000217830"/>
    </source>
</evidence>
<dbReference type="PANTHER" id="PTHR30126">
    <property type="entry name" value="HTH-TYPE TRANSCRIPTIONAL REGULATOR"/>
    <property type="match status" value="1"/>
</dbReference>
<dbReference type="Proteomes" id="UP000217830">
    <property type="component" value="Unassembled WGS sequence"/>
</dbReference>
<keyword evidence="3" id="KW-0238">DNA-binding</keyword>
<evidence type="ECO:0000259" key="5">
    <source>
        <dbReference type="PROSITE" id="PS50931"/>
    </source>
</evidence>
<name>A0A2A2PUK1_9PSED</name>
<dbReference type="InterPro" id="IPR005119">
    <property type="entry name" value="LysR_subst-bd"/>
</dbReference>
<dbReference type="PROSITE" id="PS50931">
    <property type="entry name" value="HTH_LYSR"/>
    <property type="match status" value="1"/>
</dbReference>
<dbReference type="AlphaFoldDB" id="A0A2A2PUK1"/>
<keyword evidence="7" id="KW-1185">Reference proteome</keyword>
<dbReference type="Gene3D" id="1.10.10.10">
    <property type="entry name" value="Winged helix-like DNA-binding domain superfamily/Winged helix DNA-binding domain"/>
    <property type="match status" value="1"/>
</dbReference>
<dbReference type="GO" id="GO:0003700">
    <property type="term" value="F:DNA-binding transcription factor activity"/>
    <property type="evidence" value="ECO:0007669"/>
    <property type="project" value="InterPro"/>
</dbReference>
<comment type="similarity">
    <text evidence="1">Belongs to the LysR transcriptional regulatory family.</text>
</comment>
<proteinExistence type="inferred from homology"/>
<dbReference type="InterPro" id="IPR036388">
    <property type="entry name" value="WH-like_DNA-bd_sf"/>
</dbReference>
<dbReference type="RefSeq" id="WP_095669167.1">
    <property type="nucleotide sequence ID" value="NZ_NRSS01000004.1"/>
</dbReference>
<feature type="domain" description="HTH lysR-type" evidence="5">
    <location>
        <begin position="1"/>
        <end position="58"/>
    </location>
</feature>
<dbReference type="Pfam" id="PF03466">
    <property type="entry name" value="LysR_substrate"/>
    <property type="match status" value="1"/>
</dbReference>
<dbReference type="SUPFAM" id="SSF46785">
    <property type="entry name" value="Winged helix' DNA-binding domain"/>
    <property type="match status" value="1"/>
</dbReference>
<evidence type="ECO:0000313" key="6">
    <source>
        <dbReference type="EMBL" id="PAW58905.1"/>
    </source>
</evidence>
<dbReference type="InterPro" id="IPR036390">
    <property type="entry name" value="WH_DNA-bd_sf"/>
</dbReference>
<dbReference type="SUPFAM" id="SSF53850">
    <property type="entry name" value="Periplasmic binding protein-like II"/>
    <property type="match status" value="1"/>
</dbReference>
<dbReference type="InterPro" id="IPR000847">
    <property type="entry name" value="LysR_HTH_N"/>
</dbReference>
<dbReference type="PANTHER" id="PTHR30126:SF40">
    <property type="entry name" value="HTH-TYPE TRANSCRIPTIONAL REGULATOR GLTR"/>
    <property type="match status" value="1"/>
</dbReference>
<dbReference type="EMBL" id="NRST01000001">
    <property type="protein sequence ID" value="PAW58905.1"/>
    <property type="molecule type" value="Genomic_DNA"/>
</dbReference>
<dbReference type="GO" id="GO:0000976">
    <property type="term" value="F:transcription cis-regulatory region binding"/>
    <property type="evidence" value="ECO:0007669"/>
    <property type="project" value="TreeGrafter"/>
</dbReference>
<keyword evidence="2" id="KW-0805">Transcription regulation</keyword>
<evidence type="ECO:0000256" key="3">
    <source>
        <dbReference type="ARBA" id="ARBA00023125"/>
    </source>
</evidence>
<evidence type="ECO:0000256" key="2">
    <source>
        <dbReference type="ARBA" id="ARBA00023015"/>
    </source>
</evidence>
<dbReference type="Gene3D" id="3.40.190.290">
    <property type="match status" value="1"/>
</dbReference>
<organism evidence="6 7">
    <name type="scientific">Pseudomonas moraviensis</name>
    <dbReference type="NCBI Taxonomy" id="321662"/>
    <lineage>
        <taxon>Bacteria</taxon>
        <taxon>Pseudomonadati</taxon>
        <taxon>Pseudomonadota</taxon>
        <taxon>Gammaproteobacteria</taxon>
        <taxon>Pseudomonadales</taxon>
        <taxon>Pseudomonadaceae</taxon>
        <taxon>Pseudomonas</taxon>
    </lineage>
</organism>